<dbReference type="InterPro" id="IPR036291">
    <property type="entry name" value="NAD(P)-bd_dom_sf"/>
</dbReference>
<evidence type="ECO:0000313" key="5">
    <source>
        <dbReference type="Proteomes" id="UP000255207"/>
    </source>
</evidence>
<dbReference type="SUPFAM" id="SSF51735">
    <property type="entry name" value="NAD(P)-binding Rossmann-fold domains"/>
    <property type="match status" value="1"/>
</dbReference>
<evidence type="ECO:0000256" key="1">
    <source>
        <dbReference type="ARBA" id="ARBA00006484"/>
    </source>
</evidence>
<dbReference type="AlphaFoldDB" id="A0A370KYM3"/>
<organism evidence="4 5">
    <name type="scientific">Bosea caraganae</name>
    <dbReference type="NCBI Taxonomy" id="2763117"/>
    <lineage>
        <taxon>Bacteria</taxon>
        <taxon>Pseudomonadati</taxon>
        <taxon>Pseudomonadota</taxon>
        <taxon>Alphaproteobacteria</taxon>
        <taxon>Hyphomicrobiales</taxon>
        <taxon>Boseaceae</taxon>
        <taxon>Bosea</taxon>
    </lineage>
</organism>
<evidence type="ECO:0000313" key="4">
    <source>
        <dbReference type="EMBL" id="RDJ20090.1"/>
    </source>
</evidence>
<dbReference type="Pfam" id="PF13561">
    <property type="entry name" value="adh_short_C2"/>
    <property type="match status" value="1"/>
</dbReference>
<dbReference type="OrthoDB" id="154414at2"/>
<comment type="similarity">
    <text evidence="1">Belongs to the short-chain dehydrogenases/reductases (SDR) family.</text>
</comment>
<dbReference type="InterPro" id="IPR002347">
    <property type="entry name" value="SDR_fam"/>
</dbReference>
<dbReference type="PRINTS" id="PR00080">
    <property type="entry name" value="SDRFAMILY"/>
</dbReference>
<dbReference type="FunFam" id="3.40.50.720:FF:000084">
    <property type="entry name" value="Short-chain dehydrogenase reductase"/>
    <property type="match status" value="1"/>
</dbReference>
<accession>A0A370KYM3</accession>
<name>A0A370KYM3_9HYPH</name>
<dbReference type="PRINTS" id="PR00081">
    <property type="entry name" value="GDHRDH"/>
</dbReference>
<keyword evidence="2" id="KW-0560">Oxidoreductase</keyword>
<proteinExistence type="inferred from homology"/>
<dbReference type="Gene3D" id="3.40.50.720">
    <property type="entry name" value="NAD(P)-binding Rossmann-like Domain"/>
    <property type="match status" value="1"/>
</dbReference>
<dbReference type="Proteomes" id="UP000255207">
    <property type="component" value="Unassembled WGS sequence"/>
</dbReference>
<feature type="domain" description="Ketoreductase" evidence="3">
    <location>
        <begin position="12"/>
        <end position="190"/>
    </location>
</feature>
<comment type="caution">
    <text evidence="4">The sequence shown here is derived from an EMBL/GenBank/DDBJ whole genome shotgun (WGS) entry which is preliminary data.</text>
</comment>
<sequence>MATGLGQDLQGKVVLVTGSSRGIGAEAAKGLAAAGMKVAVHYRSGKAEGETVRDAIIAAGSEAILLQGDVSEKGVVERLIAETVQHFGRIDVLINNAGDLIERRPVADTSDDLFEQHIALNFRSTFAACRAAVAQFRKQGGGGGIINLSSIAARTGGGGGSSLYAGSKAFIATFSRALAKEVAADRIRVNCVSPGVLSTPMQDRTSPPEMLAALAKQIPLGRIGAADECVGAFQWLCSDAMSGYVTGQVIEINGGLLMP</sequence>
<dbReference type="PROSITE" id="PS00061">
    <property type="entry name" value="ADH_SHORT"/>
    <property type="match status" value="1"/>
</dbReference>
<dbReference type="EMBL" id="QQTP01000022">
    <property type="protein sequence ID" value="RDJ20090.1"/>
    <property type="molecule type" value="Genomic_DNA"/>
</dbReference>
<evidence type="ECO:0000256" key="2">
    <source>
        <dbReference type="ARBA" id="ARBA00023002"/>
    </source>
</evidence>
<keyword evidence="5" id="KW-1185">Reference proteome</keyword>
<gene>
    <name evidence="4" type="ORF">DWE98_25985</name>
</gene>
<dbReference type="RefSeq" id="WP_114832225.1">
    <property type="nucleotide sequence ID" value="NZ_QQTO01000022.1"/>
</dbReference>
<dbReference type="PANTHER" id="PTHR43639">
    <property type="entry name" value="OXIDOREDUCTASE, SHORT-CHAIN DEHYDROGENASE/REDUCTASE FAMILY (AFU_ORTHOLOGUE AFUA_5G02870)"/>
    <property type="match status" value="1"/>
</dbReference>
<dbReference type="GO" id="GO:0016491">
    <property type="term" value="F:oxidoreductase activity"/>
    <property type="evidence" value="ECO:0007669"/>
    <property type="project" value="UniProtKB-KW"/>
</dbReference>
<protein>
    <submittedName>
        <fullName evidence="4">SDR family NAD(P)-dependent oxidoreductase</fullName>
    </submittedName>
</protein>
<dbReference type="InterPro" id="IPR020904">
    <property type="entry name" value="Sc_DH/Rdtase_CS"/>
</dbReference>
<dbReference type="PANTHER" id="PTHR43639:SF1">
    <property type="entry name" value="SHORT-CHAIN DEHYDROGENASE_REDUCTASE FAMILY PROTEIN"/>
    <property type="match status" value="1"/>
</dbReference>
<reference evidence="5" key="1">
    <citation type="submission" date="2018-07" db="EMBL/GenBank/DDBJ databases">
        <authorList>
            <person name="Safronova V.I."/>
            <person name="Chirak E.R."/>
            <person name="Sazanova A.L."/>
        </authorList>
    </citation>
    <scope>NUCLEOTIDE SEQUENCE [LARGE SCALE GENOMIC DNA]</scope>
    <source>
        <strain evidence="5">RCAM04685</strain>
    </source>
</reference>
<dbReference type="SMART" id="SM00822">
    <property type="entry name" value="PKS_KR"/>
    <property type="match status" value="1"/>
</dbReference>
<evidence type="ECO:0000259" key="3">
    <source>
        <dbReference type="SMART" id="SM00822"/>
    </source>
</evidence>
<dbReference type="InterPro" id="IPR057326">
    <property type="entry name" value="KR_dom"/>
</dbReference>